<dbReference type="Gene3D" id="3.50.50.60">
    <property type="entry name" value="FAD/NAD(P)-binding domain"/>
    <property type="match status" value="1"/>
</dbReference>
<dbReference type="AlphaFoldDB" id="A0A0V1PQJ2"/>
<dbReference type="InterPro" id="IPR050982">
    <property type="entry name" value="Auxin_biosynth/cation_transpt"/>
</dbReference>
<protein>
    <submittedName>
        <fullName evidence="4">Uncharacterized protein</fullName>
    </submittedName>
</protein>
<keyword evidence="5" id="KW-1185">Reference proteome</keyword>
<dbReference type="PRINTS" id="PR00411">
    <property type="entry name" value="PNDRDTASEI"/>
</dbReference>
<evidence type="ECO:0000256" key="2">
    <source>
        <dbReference type="ARBA" id="ARBA00022827"/>
    </source>
</evidence>
<dbReference type="GO" id="GO:0004499">
    <property type="term" value="F:N,N-dimethylaniline monooxygenase activity"/>
    <property type="evidence" value="ECO:0007669"/>
    <property type="project" value="InterPro"/>
</dbReference>
<sequence length="655" mass="73415">MATAATIDMADEVNPPLTYEPVDVDIPVSKIYGTLKPNHSQLESENLYELASKWIKELNTIVKQILEDPSQENLDKLDSIIAPHASWKDHLSLSWNFRQFHDLDNIKTMAKSCFPSFKLKNFEIDTTADHRFDKSVGIQTIHEANDSNPIPIQWVQIIVKFENEFGYGNGVIRLISVEDKDAPCALKAFTIYTALDNIKGNEEILGRSRPQGVNHGENNGRISWLEKREKDFEWGNEKTPTVLIVGGGQGGLNVAARLKTMGIDCLIIEKNSKIGDNWRDRYKFLVLHDPVWYDHLAYIKFPDVWPVFTPKDKLGDWFESYAKSMELSYWVNKTVSGADFDSDTGVWSVNIVDNNSGKLTKIKTKHIVMATGHSGEPNIPTFKDQDKFKGTIVHSSQHSTGKSFQGENAVVVGCCNSGHDIAQDFYEQGAKPTLVQRSTTCVINSEIGLKVTTKGLYEEGGPKTETADLILQSMPVKLLNLVMQQQYRQTMILEKDLHESLKKSGFKADSGYGGTGLFGKYYRRGGGYYIDVGCSKLIADGKISVQQGKEIERFTENGLVFSDGTEINNLAIVVLATGYSNMKDTARRIFGDKVADKLNPVWGLDDEGEINTMWRDSGHPNFWYMGGNLAVSRFFSKRLALNIIAKERGFDKSNS</sequence>
<reference evidence="4 5" key="1">
    <citation type="submission" date="2015-11" db="EMBL/GenBank/DDBJ databases">
        <title>The genome of Debaryomyces fabryi.</title>
        <authorList>
            <person name="Tafer H."/>
            <person name="Lopandic K."/>
        </authorList>
    </citation>
    <scope>NUCLEOTIDE SEQUENCE [LARGE SCALE GENOMIC DNA]</scope>
    <source>
        <strain evidence="4 5">CBS 789</strain>
    </source>
</reference>
<organism evidence="4 5">
    <name type="scientific">Debaryomyces fabryi</name>
    <dbReference type="NCBI Taxonomy" id="58627"/>
    <lineage>
        <taxon>Eukaryota</taxon>
        <taxon>Fungi</taxon>
        <taxon>Dikarya</taxon>
        <taxon>Ascomycota</taxon>
        <taxon>Saccharomycotina</taxon>
        <taxon>Pichiomycetes</taxon>
        <taxon>Debaryomycetaceae</taxon>
        <taxon>Debaryomyces</taxon>
    </lineage>
</organism>
<dbReference type="RefSeq" id="XP_015464623.1">
    <property type="nucleotide sequence ID" value="XM_015614549.1"/>
</dbReference>
<dbReference type="EMBL" id="LMYN01000262">
    <property type="protein sequence ID" value="KRZ98520.1"/>
    <property type="molecule type" value="Genomic_DNA"/>
</dbReference>
<evidence type="ECO:0000256" key="3">
    <source>
        <dbReference type="ARBA" id="ARBA00023002"/>
    </source>
</evidence>
<dbReference type="GeneID" id="26842729"/>
<dbReference type="Pfam" id="PF00743">
    <property type="entry name" value="FMO-like"/>
    <property type="match status" value="1"/>
</dbReference>
<keyword evidence="1" id="KW-0285">Flavoprotein</keyword>
<dbReference type="Pfam" id="PF13450">
    <property type="entry name" value="NAD_binding_8"/>
    <property type="match status" value="1"/>
</dbReference>
<dbReference type="InterPro" id="IPR020946">
    <property type="entry name" value="Flavin_mOase-like"/>
</dbReference>
<dbReference type="SUPFAM" id="SSF51905">
    <property type="entry name" value="FAD/NAD(P)-binding domain"/>
    <property type="match status" value="2"/>
</dbReference>
<dbReference type="OrthoDB" id="74360at2759"/>
<evidence type="ECO:0000256" key="1">
    <source>
        <dbReference type="ARBA" id="ARBA00022630"/>
    </source>
</evidence>
<evidence type="ECO:0000313" key="5">
    <source>
        <dbReference type="Proteomes" id="UP000054251"/>
    </source>
</evidence>
<dbReference type="InterPro" id="IPR036188">
    <property type="entry name" value="FAD/NAD-bd_sf"/>
</dbReference>
<dbReference type="GO" id="GO:0050661">
    <property type="term" value="F:NADP binding"/>
    <property type="evidence" value="ECO:0007669"/>
    <property type="project" value="InterPro"/>
</dbReference>
<dbReference type="GO" id="GO:0050660">
    <property type="term" value="F:flavin adenine dinucleotide binding"/>
    <property type="evidence" value="ECO:0007669"/>
    <property type="project" value="InterPro"/>
</dbReference>
<keyword evidence="3" id="KW-0560">Oxidoreductase</keyword>
<comment type="caution">
    <text evidence="4">The sequence shown here is derived from an EMBL/GenBank/DDBJ whole genome shotgun (WGS) entry which is preliminary data.</text>
</comment>
<dbReference type="Proteomes" id="UP000054251">
    <property type="component" value="Unassembled WGS sequence"/>
</dbReference>
<dbReference type="PANTHER" id="PTHR43539:SF68">
    <property type="entry name" value="FLAVIN-BINDING MONOOXYGENASE-LIKE PROTEIN (AFU_ORTHOLOGUE AFUA_4G09220)"/>
    <property type="match status" value="1"/>
</dbReference>
<name>A0A0V1PQJ2_9ASCO</name>
<dbReference type="PANTHER" id="PTHR43539">
    <property type="entry name" value="FLAVIN-BINDING MONOOXYGENASE-LIKE PROTEIN (AFU_ORTHOLOGUE AFUA_4G09220)"/>
    <property type="match status" value="1"/>
</dbReference>
<proteinExistence type="predicted"/>
<evidence type="ECO:0000313" key="4">
    <source>
        <dbReference type="EMBL" id="KRZ98520.1"/>
    </source>
</evidence>
<keyword evidence="2" id="KW-0274">FAD</keyword>
<gene>
    <name evidence="4" type="ORF">AC631_05720</name>
</gene>
<accession>A0A0V1PQJ2</accession>